<evidence type="ECO:0000259" key="1">
    <source>
        <dbReference type="Pfam" id="PF00149"/>
    </source>
</evidence>
<dbReference type="AlphaFoldDB" id="A0A7V3VUT3"/>
<dbReference type="Pfam" id="PF00149">
    <property type="entry name" value="Metallophos"/>
    <property type="match status" value="1"/>
</dbReference>
<reference evidence="2" key="1">
    <citation type="journal article" date="2020" name="mSystems">
        <title>Genome- and Community-Level Interaction Insights into Carbon Utilization and Element Cycling Functions of Hydrothermarchaeota in Hydrothermal Sediment.</title>
        <authorList>
            <person name="Zhou Z."/>
            <person name="Liu Y."/>
            <person name="Xu W."/>
            <person name="Pan J."/>
            <person name="Luo Z.H."/>
            <person name="Li M."/>
        </authorList>
    </citation>
    <scope>NUCLEOTIDE SEQUENCE [LARGE SCALE GENOMIC DNA]</scope>
    <source>
        <strain evidence="2">SpSt-961</strain>
    </source>
</reference>
<evidence type="ECO:0000313" key="2">
    <source>
        <dbReference type="EMBL" id="HGE78639.1"/>
    </source>
</evidence>
<organism evidence="2">
    <name type="scientific">candidate division WOR-3 bacterium</name>
    <dbReference type="NCBI Taxonomy" id="2052148"/>
    <lineage>
        <taxon>Bacteria</taxon>
        <taxon>Bacteria division WOR-3</taxon>
    </lineage>
</organism>
<dbReference type="GO" id="GO:0016787">
    <property type="term" value="F:hydrolase activity"/>
    <property type="evidence" value="ECO:0007669"/>
    <property type="project" value="InterPro"/>
</dbReference>
<dbReference type="EMBL" id="DTOZ01000159">
    <property type="protein sequence ID" value="HGE78639.1"/>
    <property type="molecule type" value="Genomic_DNA"/>
</dbReference>
<sequence>MVILHTADLHLTSKEPSRLKVLEWIIDKANASNVDCIIIAGDLFDSDTEATILRTEVRRIFQRSSSRLLLLPGNHDVESYGINYDYGENVHKCTKRPFEQFIINDITFVAVPFQPTKFSECVIDLSENPDVFIAHGTLYDLSILPVLNSEDIGYMPIYPPDLKNHCRIALLGHIHSAYLELDYDKTKIIYPGAPISLNTKCRTPRKISLIEIDKKKIVVNSIEVDIAQFWKEMSYFVFPGNEEKVLNQIEQELNGFVGENILPSITVQGFIAGNEGEFKKEIIEIKERYRKEFMEIALDCNEIQSWDRVLKNPFVRKFVERTQHLPDELRMKIFQLIFPHFVGMV</sequence>
<dbReference type="InterPro" id="IPR029052">
    <property type="entry name" value="Metallo-depent_PP-like"/>
</dbReference>
<name>A0A7V3VUT3_UNCW3</name>
<feature type="domain" description="Calcineurin-like phosphoesterase" evidence="1">
    <location>
        <begin position="1"/>
        <end position="145"/>
    </location>
</feature>
<gene>
    <name evidence="2" type="ORF">ENX68_06570</name>
</gene>
<dbReference type="SUPFAM" id="SSF56300">
    <property type="entry name" value="Metallo-dependent phosphatases"/>
    <property type="match status" value="1"/>
</dbReference>
<accession>A0A7V3VUT3</accession>
<proteinExistence type="predicted"/>
<protein>
    <recommendedName>
        <fullName evidence="1">Calcineurin-like phosphoesterase domain-containing protein</fullName>
    </recommendedName>
</protein>
<dbReference type="InterPro" id="IPR004843">
    <property type="entry name" value="Calcineurin-like_PHP"/>
</dbReference>
<dbReference type="InterPro" id="IPR050535">
    <property type="entry name" value="DNA_Repair-Maintenance_Comp"/>
</dbReference>
<comment type="caution">
    <text evidence="2">The sequence shown here is derived from an EMBL/GenBank/DDBJ whole genome shotgun (WGS) entry which is preliminary data.</text>
</comment>
<dbReference type="Gene3D" id="3.60.21.10">
    <property type="match status" value="1"/>
</dbReference>
<dbReference type="PANTHER" id="PTHR30337">
    <property type="entry name" value="COMPONENT OF ATP-DEPENDENT DSDNA EXONUCLEASE"/>
    <property type="match status" value="1"/>
</dbReference>